<keyword evidence="15" id="KW-1185">Reference proteome</keyword>
<dbReference type="CDD" id="cd09157">
    <property type="entry name" value="PLDc_CLS_unchar2_1"/>
    <property type="match status" value="1"/>
</dbReference>
<organism evidence="14 15">
    <name type="scientific">Chenggangzhangella methanolivorans</name>
    <dbReference type="NCBI Taxonomy" id="1437009"/>
    <lineage>
        <taxon>Bacteria</taxon>
        <taxon>Pseudomonadati</taxon>
        <taxon>Pseudomonadota</taxon>
        <taxon>Alphaproteobacteria</taxon>
        <taxon>Hyphomicrobiales</taxon>
        <taxon>Methylopilaceae</taxon>
        <taxon>Chenggangzhangella</taxon>
    </lineage>
</organism>
<dbReference type="InterPro" id="IPR001736">
    <property type="entry name" value="PLipase_D/transphosphatidylase"/>
</dbReference>
<dbReference type="PANTHER" id="PTHR21248">
    <property type="entry name" value="CARDIOLIPIN SYNTHASE"/>
    <property type="match status" value="1"/>
</dbReference>
<comment type="function">
    <text evidence="1">Could be a virulence factor.</text>
</comment>
<evidence type="ECO:0000256" key="10">
    <source>
        <dbReference type="ARBA" id="ARBA00029594"/>
    </source>
</evidence>
<feature type="domain" description="PLD phosphodiesterase" evidence="13">
    <location>
        <begin position="398"/>
        <end position="425"/>
    </location>
</feature>
<protein>
    <recommendedName>
        <fullName evidence="4">Phospholipase D</fullName>
    </recommendedName>
    <alternativeName>
        <fullName evidence="10">Choline phosphatase</fullName>
    </alternativeName>
</protein>
<dbReference type="KEGG" id="cmet:K6K41_11020"/>
<proteinExistence type="predicted"/>
<dbReference type="SUPFAM" id="SSF56024">
    <property type="entry name" value="Phospholipase D/nuclease"/>
    <property type="match status" value="2"/>
</dbReference>
<evidence type="ECO:0000256" key="7">
    <source>
        <dbReference type="ARBA" id="ARBA00022692"/>
    </source>
</evidence>
<evidence type="ECO:0000256" key="11">
    <source>
        <dbReference type="SAM" id="MobiDB-lite"/>
    </source>
</evidence>
<name>A0A9E6UJD3_9HYPH</name>
<reference evidence="14" key="1">
    <citation type="submission" date="2021-08" db="EMBL/GenBank/DDBJ databases">
        <authorList>
            <person name="Zhang H."/>
            <person name="Xu M."/>
            <person name="Yu Z."/>
            <person name="Yang L."/>
            <person name="Cai Y."/>
        </authorList>
    </citation>
    <scope>NUCLEOTIDE SEQUENCE</scope>
    <source>
        <strain evidence="14">CHL1</strain>
    </source>
</reference>
<dbReference type="GO" id="GO:0005886">
    <property type="term" value="C:plasma membrane"/>
    <property type="evidence" value="ECO:0007669"/>
    <property type="project" value="UniProtKB-SubCell"/>
</dbReference>
<dbReference type="Proteomes" id="UP000825701">
    <property type="component" value="Chromosome"/>
</dbReference>
<dbReference type="PROSITE" id="PS50035">
    <property type="entry name" value="PLD"/>
    <property type="match status" value="2"/>
</dbReference>
<evidence type="ECO:0000256" key="4">
    <source>
        <dbReference type="ARBA" id="ARBA00018392"/>
    </source>
</evidence>
<evidence type="ECO:0000313" key="14">
    <source>
        <dbReference type="EMBL" id="QZO01833.1"/>
    </source>
</evidence>
<dbReference type="EMBL" id="CP081869">
    <property type="protein sequence ID" value="QZO01833.1"/>
    <property type="molecule type" value="Genomic_DNA"/>
</dbReference>
<feature type="region of interest" description="Disordered" evidence="11">
    <location>
        <begin position="293"/>
        <end position="312"/>
    </location>
</feature>
<dbReference type="InterPro" id="IPR025202">
    <property type="entry name" value="PLD-like_dom"/>
</dbReference>
<dbReference type="SMART" id="SM00155">
    <property type="entry name" value="PLDc"/>
    <property type="match status" value="2"/>
</dbReference>
<keyword evidence="9 12" id="KW-0472">Membrane</keyword>
<dbReference type="Pfam" id="PF13396">
    <property type="entry name" value="PLDc_N"/>
    <property type="match status" value="1"/>
</dbReference>
<dbReference type="RefSeq" id="WP_378146948.1">
    <property type="nucleotide sequence ID" value="NZ_CP081869.1"/>
</dbReference>
<keyword evidence="6" id="KW-0964">Secreted</keyword>
<keyword evidence="7 12" id="KW-0812">Transmembrane</keyword>
<keyword evidence="8 12" id="KW-1133">Transmembrane helix</keyword>
<accession>A0A9E6UJD3</accession>
<dbReference type="GO" id="GO:0005576">
    <property type="term" value="C:extracellular region"/>
    <property type="evidence" value="ECO:0007669"/>
    <property type="project" value="UniProtKB-SubCell"/>
</dbReference>
<feature type="domain" description="PLD phosphodiesterase" evidence="13">
    <location>
        <begin position="225"/>
        <end position="252"/>
    </location>
</feature>
<feature type="transmembrane region" description="Helical" evidence="12">
    <location>
        <begin position="27"/>
        <end position="47"/>
    </location>
</feature>
<keyword evidence="5" id="KW-1003">Cell membrane</keyword>
<evidence type="ECO:0000256" key="1">
    <source>
        <dbReference type="ARBA" id="ARBA00003145"/>
    </source>
</evidence>
<dbReference type="GO" id="GO:0032049">
    <property type="term" value="P:cardiolipin biosynthetic process"/>
    <property type="evidence" value="ECO:0007669"/>
    <property type="project" value="UniProtKB-ARBA"/>
</dbReference>
<evidence type="ECO:0000259" key="13">
    <source>
        <dbReference type="PROSITE" id="PS50035"/>
    </source>
</evidence>
<evidence type="ECO:0000256" key="8">
    <source>
        <dbReference type="ARBA" id="ARBA00022989"/>
    </source>
</evidence>
<dbReference type="Pfam" id="PF13091">
    <property type="entry name" value="PLDc_2"/>
    <property type="match status" value="2"/>
</dbReference>
<evidence type="ECO:0000256" key="6">
    <source>
        <dbReference type="ARBA" id="ARBA00022525"/>
    </source>
</evidence>
<dbReference type="Gene3D" id="3.30.870.10">
    <property type="entry name" value="Endonuclease Chain A"/>
    <property type="match status" value="2"/>
</dbReference>
<dbReference type="InterPro" id="IPR027379">
    <property type="entry name" value="CLS_N"/>
</dbReference>
<dbReference type="CDD" id="cd09163">
    <property type="entry name" value="PLDc_CLS_unchar2_2"/>
    <property type="match status" value="1"/>
</dbReference>
<evidence type="ECO:0000256" key="3">
    <source>
        <dbReference type="ARBA" id="ARBA00004651"/>
    </source>
</evidence>
<sequence>MDALPARKARSHAATRFVTLSELQYEGLWVTALHVAIATATSVHVLLRKRDVRAAIGWIGVAWLSPVFGAALYFFFGINRVHRKARRLRGVSHSQTRSDPDAREISAQDRLATAVGAITGLERVDGVVEAVLQSGDEAYPAMLAAISQARTSVELSTFIFRTDSAGTPFVEALAAAHERGVAVRVLIDGMGGGYFRSPAWRALRRRGVPAARFLHSAWPWRMPLLDLRLHKKALILDRRLAFVGGLNIAGENVLARPTDEPVRDTHFRVSGAVVDQIADSFDEDWAFVTGDDVPETPARPSADGPPARAVVSGPDQTVDRLVLTLLAAIASARRTIRIATPYFLPDERLITALQVAALRGVEVRIVTPAVNNHRLVAWASDGHVRPLLEAGCRLFRSEPPFDHSKLMTIDDVWCLIGSANWDARSLRLNFELTVELYDAALAARLSGLIDSKCAAAASLEELDAKPLAIKLRDATVRLASPYL</sequence>
<evidence type="ECO:0000256" key="5">
    <source>
        <dbReference type="ARBA" id="ARBA00022475"/>
    </source>
</evidence>
<evidence type="ECO:0000256" key="2">
    <source>
        <dbReference type="ARBA" id="ARBA00004613"/>
    </source>
</evidence>
<evidence type="ECO:0000256" key="9">
    <source>
        <dbReference type="ARBA" id="ARBA00023136"/>
    </source>
</evidence>
<evidence type="ECO:0000256" key="12">
    <source>
        <dbReference type="SAM" id="Phobius"/>
    </source>
</evidence>
<dbReference type="AlphaFoldDB" id="A0A9E6UJD3"/>
<evidence type="ECO:0000313" key="15">
    <source>
        <dbReference type="Proteomes" id="UP000825701"/>
    </source>
</evidence>
<dbReference type="PANTHER" id="PTHR21248:SF22">
    <property type="entry name" value="PHOSPHOLIPASE D"/>
    <property type="match status" value="1"/>
</dbReference>
<gene>
    <name evidence="14" type="ORF">K6K41_11020</name>
</gene>
<comment type="subcellular location">
    <subcellularLocation>
        <location evidence="3">Cell membrane</location>
        <topology evidence="3">Multi-pass membrane protein</topology>
    </subcellularLocation>
    <subcellularLocation>
        <location evidence="2">Secreted</location>
    </subcellularLocation>
</comment>
<feature type="transmembrane region" description="Helical" evidence="12">
    <location>
        <begin position="54"/>
        <end position="76"/>
    </location>
</feature>
<dbReference type="GO" id="GO:0008808">
    <property type="term" value="F:cardiolipin synthase activity"/>
    <property type="evidence" value="ECO:0007669"/>
    <property type="project" value="TreeGrafter"/>
</dbReference>